<evidence type="ECO:0000256" key="1">
    <source>
        <dbReference type="SAM" id="SignalP"/>
    </source>
</evidence>
<feature type="signal peptide" evidence="1">
    <location>
        <begin position="1"/>
        <end position="23"/>
    </location>
</feature>
<evidence type="ECO:0000259" key="2">
    <source>
        <dbReference type="Pfam" id="PF07589"/>
    </source>
</evidence>
<comment type="caution">
    <text evidence="3">The sequence shown here is derived from an EMBL/GenBank/DDBJ whole genome shotgun (WGS) entry which is preliminary data.</text>
</comment>
<keyword evidence="1" id="KW-0732">Signal</keyword>
<dbReference type="RefSeq" id="WP_350401119.1">
    <property type="nucleotide sequence ID" value="NZ_JBELOE010000125.1"/>
</dbReference>
<dbReference type="Pfam" id="PF07589">
    <property type="entry name" value="PEP-CTERM"/>
    <property type="match status" value="1"/>
</dbReference>
<reference evidence="3 4" key="1">
    <citation type="submission" date="2024-06" db="EMBL/GenBank/DDBJ databases">
        <authorList>
            <person name="Chen R.Y."/>
        </authorList>
    </citation>
    <scope>NUCLEOTIDE SEQUENCE [LARGE SCALE GENOMIC DNA]</scope>
    <source>
        <strain evidence="3 4">D2</strain>
    </source>
</reference>
<evidence type="ECO:0000313" key="3">
    <source>
        <dbReference type="EMBL" id="MER2491518.1"/>
    </source>
</evidence>
<keyword evidence="4" id="KW-1185">Reference proteome</keyword>
<protein>
    <submittedName>
        <fullName evidence="3">PEP-CTERM sorting domain-containing protein</fullName>
    </submittedName>
</protein>
<sequence>MKNKFLKGLVASLALAVSGLANAELITFDSLEVNNSLLNTIPSGVYEEGGFTLSFGAMHYAGQQHVNQYAGSAGLHMRSSNGLITLFDSNNDLFSIESIGLSVLRNGRVSPSITFIGSLFGGGTVQTTFTPVTFGFTDFVFDSSFSSLTSLTWRQGSGESNAHQFDNIKLNSVDVPEPSTLAVFVLGLMGLASRKFKKQA</sequence>
<dbReference type="InterPro" id="IPR013424">
    <property type="entry name" value="Ice-binding_C"/>
</dbReference>
<evidence type="ECO:0000313" key="4">
    <source>
        <dbReference type="Proteomes" id="UP001467690"/>
    </source>
</evidence>
<organism evidence="3 4">
    <name type="scientific">Catenovulum sediminis</name>
    <dbReference type="NCBI Taxonomy" id="1740262"/>
    <lineage>
        <taxon>Bacteria</taxon>
        <taxon>Pseudomonadati</taxon>
        <taxon>Pseudomonadota</taxon>
        <taxon>Gammaproteobacteria</taxon>
        <taxon>Alteromonadales</taxon>
        <taxon>Alteromonadaceae</taxon>
        <taxon>Catenovulum</taxon>
    </lineage>
</organism>
<feature type="chain" id="PRO_5045767588" evidence="1">
    <location>
        <begin position="24"/>
        <end position="200"/>
    </location>
</feature>
<dbReference type="NCBIfam" id="TIGR02595">
    <property type="entry name" value="PEP_CTERM"/>
    <property type="match status" value="1"/>
</dbReference>
<accession>A0ABV1RF13</accession>
<dbReference type="EMBL" id="JBELOE010000125">
    <property type="protein sequence ID" value="MER2491518.1"/>
    <property type="molecule type" value="Genomic_DNA"/>
</dbReference>
<gene>
    <name evidence="3" type="ORF">ABS311_06450</name>
</gene>
<feature type="domain" description="Ice-binding protein C-terminal" evidence="2">
    <location>
        <begin position="174"/>
        <end position="194"/>
    </location>
</feature>
<dbReference type="Proteomes" id="UP001467690">
    <property type="component" value="Unassembled WGS sequence"/>
</dbReference>
<name>A0ABV1RF13_9ALTE</name>
<proteinExistence type="predicted"/>